<name>A0A9Q0ARR8_9PEZI</name>
<dbReference type="Gene3D" id="1.20.1250.20">
    <property type="entry name" value="MFS general substrate transporter like domains"/>
    <property type="match status" value="1"/>
</dbReference>
<keyword evidence="4 7" id="KW-1133">Transmembrane helix</keyword>
<feature type="transmembrane region" description="Helical" evidence="7">
    <location>
        <begin position="346"/>
        <end position="364"/>
    </location>
</feature>
<dbReference type="Proteomes" id="UP000829685">
    <property type="component" value="Unassembled WGS sequence"/>
</dbReference>
<feature type="region of interest" description="Disordered" evidence="6">
    <location>
        <begin position="1"/>
        <end position="89"/>
    </location>
</feature>
<evidence type="ECO:0000256" key="2">
    <source>
        <dbReference type="ARBA" id="ARBA00022448"/>
    </source>
</evidence>
<dbReference type="InterPro" id="IPR036259">
    <property type="entry name" value="MFS_trans_sf"/>
</dbReference>
<dbReference type="AlphaFoldDB" id="A0A9Q0ARR8"/>
<evidence type="ECO:0008006" key="10">
    <source>
        <dbReference type="Google" id="ProtNLM"/>
    </source>
</evidence>
<reference evidence="8" key="1">
    <citation type="submission" date="2021-03" db="EMBL/GenBank/DDBJ databases">
        <title>Revisited historic fungal species revealed as producer of novel bioactive compounds through whole genome sequencing and comparative genomics.</title>
        <authorList>
            <person name="Vignolle G.A."/>
            <person name="Hochenegger N."/>
            <person name="Mach R.L."/>
            <person name="Mach-Aigner A.R."/>
            <person name="Javad Rahimi M."/>
            <person name="Salim K.A."/>
            <person name="Chan C.M."/>
            <person name="Lim L.B.L."/>
            <person name="Cai F."/>
            <person name="Druzhinina I.S."/>
            <person name="U'Ren J.M."/>
            <person name="Derntl C."/>
        </authorList>
    </citation>
    <scope>NUCLEOTIDE SEQUENCE</scope>
    <source>
        <strain evidence="8">TUCIM 5799</strain>
    </source>
</reference>
<dbReference type="SUPFAM" id="SSF103473">
    <property type="entry name" value="MFS general substrate transporter"/>
    <property type="match status" value="1"/>
</dbReference>
<keyword evidence="9" id="KW-1185">Reference proteome</keyword>
<evidence type="ECO:0000256" key="4">
    <source>
        <dbReference type="ARBA" id="ARBA00022989"/>
    </source>
</evidence>
<dbReference type="EMBL" id="JAFIMR010000011">
    <property type="protein sequence ID" value="KAI1872508.1"/>
    <property type="molecule type" value="Genomic_DNA"/>
</dbReference>
<feature type="transmembrane region" description="Helical" evidence="7">
    <location>
        <begin position="97"/>
        <end position="116"/>
    </location>
</feature>
<feature type="transmembrane region" description="Helical" evidence="7">
    <location>
        <begin position="442"/>
        <end position="460"/>
    </location>
</feature>
<keyword evidence="5 7" id="KW-0472">Membrane</keyword>
<accession>A0A9Q0ARR8</accession>
<evidence type="ECO:0000256" key="7">
    <source>
        <dbReference type="SAM" id="Phobius"/>
    </source>
</evidence>
<keyword evidence="2" id="KW-0813">Transport</keyword>
<feature type="transmembrane region" description="Helical" evidence="7">
    <location>
        <begin position="466"/>
        <end position="488"/>
    </location>
</feature>
<evidence type="ECO:0000256" key="6">
    <source>
        <dbReference type="SAM" id="MobiDB-lite"/>
    </source>
</evidence>
<sequence length="630" mass="68489">MAARSLEPAEAGVPEEKGAPEHDEQHSRPSEDTDSQAWEPFDDDFADPPDASLHGDRVGNDGDLDLDLEDGWVRNPNNPAEMSRWTGQPSIKGSSDAMRMILLNFCTLGITFTWGVEMTYCTPYLLSLGLTKSKTSLVWIAGPLSGLLVQPIVGAIADESKSKWGRRRPFIAIGAVIVALSLLLLGFTKEVVGLFITDEDTLKTLTILVAVLAIYAVDFSINAVMSAARSLLVDVLPISKQQDGAAWNSRMSAIGHMIGYAAGAVDLGSIFGNFLGDTQFKKLTVVAAFGILSSSLVTSWAVTERILVDIRKDPRQAGGKLKVLRQIWSTILHLPPRIRAICHAQFWAWIGWFPFLFYSTTWVGETYFRYDVPPDAQNSKDTLGEMGRIGSTSLVIYSVITFLGAWLLPLLVKSPEDDGFTHRPPRAIAGVMEKFQKYRPDLLTTWMIAHGMFACAMYLAPFANSFRFATVLVCICGLPWTVAMWAPVTFLGIEVNRLSGANEATASYRRLSNESVEMSNLNGDTDASHLENGVDEAAASGKTSSTGELSGIYFGILNIYTTIPQFIGTFISTIVFAIFAPGTSRELHGGSGDDDKPPAADGPNAISICLFIGAVSATVAIFATRKLKYL</sequence>
<feature type="transmembrane region" description="Helical" evidence="7">
    <location>
        <begin position="283"/>
        <end position="302"/>
    </location>
</feature>
<evidence type="ECO:0000313" key="8">
    <source>
        <dbReference type="EMBL" id="KAI1872508.1"/>
    </source>
</evidence>
<feature type="transmembrane region" description="Helical" evidence="7">
    <location>
        <begin position="552"/>
        <end position="579"/>
    </location>
</feature>
<keyword evidence="3 7" id="KW-0812">Transmembrane</keyword>
<organism evidence="8 9">
    <name type="scientific">Neoarthrinium moseri</name>
    <dbReference type="NCBI Taxonomy" id="1658444"/>
    <lineage>
        <taxon>Eukaryota</taxon>
        <taxon>Fungi</taxon>
        <taxon>Dikarya</taxon>
        <taxon>Ascomycota</taxon>
        <taxon>Pezizomycotina</taxon>
        <taxon>Sordariomycetes</taxon>
        <taxon>Xylariomycetidae</taxon>
        <taxon>Amphisphaeriales</taxon>
        <taxon>Apiosporaceae</taxon>
        <taxon>Neoarthrinium</taxon>
    </lineage>
</organism>
<feature type="transmembrane region" description="Helical" evidence="7">
    <location>
        <begin position="605"/>
        <end position="624"/>
    </location>
</feature>
<protein>
    <recommendedName>
        <fullName evidence="10">Sucrose transporter</fullName>
    </recommendedName>
</protein>
<gene>
    <name evidence="8" type="ORF">JX265_005388</name>
</gene>
<dbReference type="PANTHER" id="PTHR19432:SF76">
    <property type="entry name" value="TRANSPORTER, PUTATIVE (EUROFUNG)-RELATED"/>
    <property type="match status" value="1"/>
</dbReference>
<dbReference type="OrthoDB" id="28755at2759"/>
<feature type="compositionally biased region" description="Basic and acidic residues" evidence="6">
    <location>
        <begin position="14"/>
        <end position="31"/>
    </location>
</feature>
<evidence type="ECO:0000256" key="3">
    <source>
        <dbReference type="ARBA" id="ARBA00022692"/>
    </source>
</evidence>
<dbReference type="PANTHER" id="PTHR19432">
    <property type="entry name" value="SUGAR TRANSPORTER"/>
    <property type="match status" value="1"/>
</dbReference>
<feature type="transmembrane region" description="Helical" evidence="7">
    <location>
        <begin position="169"/>
        <end position="187"/>
    </location>
</feature>
<dbReference type="GO" id="GO:0005886">
    <property type="term" value="C:plasma membrane"/>
    <property type="evidence" value="ECO:0007669"/>
    <property type="project" value="TreeGrafter"/>
</dbReference>
<evidence type="ECO:0000256" key="1">
    <source>
        <dbReference type="ARBA" id="ARBA00004141"/>
    </source>
</evidence>
<dbReference type="GO" id="GO:0008506">
    <property type="term" value="F:sucrose:proton symporter activity"/>
    <property type="evidence" value="ECO:0007669"/>
    <property type="project" value="TreeGrafter"/>
</dbReference>
<feature type="compositionally biased region" description="Polar residues" evidence="6">
    <location>
        <begin position="75"/>
        <end position="89"/>
    </location>
</feature>
<evidence type="ECO:0000313" key="9">
    <source>
        <dbReference type="Proteomes" id="UP000829685"/>
    </source>
</evidence>
<feature type="transmembrane region" description="Helical" evidence="7">
    <location>
        <begin position="207"/>
        <end position="232"/>
    </location>
</feature>
<dbReference type="Pfam" id="PF13347">
    <property type="entry name" value="MFS_2"/>
    <property type="match status" value="1"/>
</dbReference>
<proteinExistence type="predicted"/>
<comment type="caution">
    <text evidence="8">The sequence shown here is derived from an EMBL/GenBank/DDBJ whole genome shotgun (WGS) entry which is preliminary data.</text>
</comment>
<feature type="transmembrane region" description="Helical" evidence="7">
    <location>
        <begin position="136"/>
        <end position="157"/>
    </location>
</feature>
<feature type="transmembrane region" description="Helical" evidence="7">
    <location>
        <begin position="253"/>
        <end position="271"/>
    </location>
</feature>
<feature type="transmembrane region" description="Helical" evidence="7">
    <location>
        <begin position="394"/>
        <end position="412"/>
    </location>
</feature>
<evidence type="ECO:0000256" key="5">
    <source>
        <dbReference type="ARBA" id="ARBA00023136"/>
    </source>
</evidence>
<comment type="subcellular location">
    <subcellularLocation>
        <location evidence="1">Membrane</location>
        <topology evidence="1">Multi-pass membrane protein</topology>
    </subcellularLocation>
</comment>